<organism evidence="2 3">
    <name type="scientific">Mortierella alpina</name>
    <name type="common">Oleaginous fungus</name>
    <name type="synonym">Mortierella renispora</name>
    <dbReference type="NCBI Taxonomy" id="64518"/>
    <lineage>
        <taxon>Eukaryota</taxon>
        <taxon>Fungi</taxon>
        <taxon>Fungi incertae sedis</taxon>
        <taxon>Mucoromycota</taxon>
        <taxon>Mortierellomycotina</taxon>
        <taxon>Mortierellomycetes</taxon>
        <taxon>Mortierellales</taxon>
        <taxon>Mortierellaceae</taxon>
        <taxon>Mortierella</taxon>
    </lineage>
</organism>
<evidence type="ECO:0000313" key="3">
    <source>
        <dbReference type="Proteomes" id="UP000717515"/>
    </source>
</evidence>
<feature type="compositionally biased region" description="Acidic residues" evidence="1">
    <location>
        <begin position="246"/>
        <end position="255"/>
    </location>
</feature>
<feature type="compositionally biased region" description="Basic and acidic residues" evidence="1">
    <location>
        <begin position="102"/>
        <end position="111"/>
    </location>
</feature>
<feature type="compositionally biased region" description="Acidic residues" evidence="1">
    <location>
        <begin position="120"/>
        <end position="135"/>
    </location>
</feature>
<proteinExistence type="predicted"/>
<feature type="compositionally biased region" description="Polar residues" evidence="1">
    <location>
        <begin position="154"/>
        <end position="198"/>
    </location>
</feature>
<protein>
    <submittedName>
        <fullName evidence="2">Uncharacterized protein</fullName>
    </submittedName>
</protein>
<feature type="compositionally biased region" description="Low complexity" evidence="1">
    <location>
        <begin position="75"/>
        <end position="87"/>
    </location>
</feature>
<gene>
    <name evidence="2" type="ORF">KVV02_003229</name>
</gene>
<evidence type="ECO:0000313" key="2">
    <source>
        <dbReference type="EMBL" id="KAG9323958.1"/>
    </source>
</evidence>
<dbReference type="EMBL" id="JAIFTL010000082">
    <property type="protein sequence ID" value="KAG9323958.1"/>
    <property type="molecule type" value="Genomic_DNA"/>
</dbReference>
<reference evidence="2" key="1">
    <citation type="submission" date="2021-07" db="EMBL/GenBank/DDBJ databases">
        <title>Draft genome of Mortierella alpina, strain LL118, isolated from an aspen leaf litter sample.</title>
        <authorList>
            <person name="Yang S."/>
            <person name="Vinatzer B.A."/>
        </authorList>
    </citation>
    <scope>NUCLEOTIDE SEQUENCE</scope>
    <source>
        <strain evidence="2">LL118</strain>
    </source>
</reference>
<accession>A0A9P8A433</accession>
<dbReference type="AlphaFoldDB" id="A0A9P8A433"/>
<evidence type="ECO:0000256" key="1">
    <source>
        <dbReference type="SAM" id="MobiDB-lite"/>
    </source>
</evidence>
<feature type="region of interest" description="Disordered" evidence="1">
    <location>
        <begin position="74"/>
        <end position="276"/>
    </location>
</feature>
<name>A0A9P8A433_MORAP</name>
<dbReference type="Proteomes" id="UP000717515">
    <property type="component" value="Unassembled WGS sequence"/>
</dbReference>
<comment type="caution">
    <text evidence="2">The sequence shown here is derived from an EMBL/GenBank/DDBJ whole genome shotgun (WGS) entry which is preliminary data.</text>
</comment>
<sequence>MPKAPAKPRVKTLKVCPLCQTEEQSWYVKKYYVSLDSVLFMCENTECLYPFHDEAHFETSLKKLKAPVYVDDSITSSTSSTTTTTAKTKTKSKTKTTGAAELTRDEKETTKTTDSTPGESTEEDEESTEDGEESTEAAQPTPAESSKAAVHTPLESSSAHPLPTPITQSSSLDTMSTTQSLLELTWPASSQDSTTAMSPTLLPEPLCPPLVWTPGDAPPHIMSASSDRPNTPAAAPTPKRKRSGSEDEDADDDLAVEGPSHKRRSRSLERAFAVTPPPPALGWSVSPSTSPPFSAESTFGYISDDSWTHPATPADSKGFSGIDMGNLYVPPSNTIETGPEDDLQKMLFGDMPMTEMADLQAFSSELGFGQLDQGDDLDELLLRQMHAERL</sequence>